<comment type="similarity">
    <text evidence="7">Belongs to the DNA photolyase family.</text>
</comment>
<gene>
    <name evidence="9" type="ORF">SAMN02745117_01691</name>
</gene>
<comment type="cofactor">
    <cofactor evidence="1">
        <name>(6R)-5,10-methylene-5,6,7,8-tetrahydrofolate</name>
        <dbReference type="ChEBI" id="CHEBI:15636"/>
    </cofactor>
</comment>
<feature type="binding site" evidence="5">
    <location>
        <begin position="363"/>
        <end position="365"/>
    </location>
    <ligand>
        <name>FAD</name>
        <dbReference type="ChEBI" id="CHEBI:57692"/>
    </ligand>
</feature>
<dbReference type="AlphaFoldDB" id="A0A1M5AL10"/>
<dbReference type="GO" id="GO:0003677">
    <property type="term" value="F:DNA binding"/>
    <property type="evidence" value="ECO:0007669"/>
    <property type="project" value="TreeGrafter"/>
</dbReference>
<evidence type="ECO:0000256" key="4">
    <source>
        <dbReference type="ARBA" id="ARBA00022991"/>
    </source>
</evidence>
<feature type="domain" description="Photolyase/cryptochrome alpha/beta" evidence="8">
    <location>
        <begin position="4"/>
        <end position="139"/>
    </location>
</feature>
<feature type="site" description="Electron transfer via tryptophanyl radical" evidence="6">
    <location>
        <position position="297"/>
    </location>
</feature>
<dbReference type="InterPro" id="IPR006050">
    <property type="entry name" value="DNA_photolyase_N"/>
</dbReference>
<dbReference type="InterPro" id="IPR002081">
    <property type="entry name" value="Cryptochrome/DNA_photolyase_1"/>
</dbReference>
<dbReference type="GO" id="GO:0009416">
    <property type="term" value="P:response to light stimulus"/>
    <property type="evidence" value="ECO:0007669"/>
    <property type="project" value="TreeGrafter"/>
</dbReference>
<keyword evidence="2 5" id="KW-0285">Flavoprotein</keyword>
<dbReference type="PRINTS" id="PR00147">
    <property type="entry name" value="DNAPHOTLYASE"/>
</dbReference>
<dbReference type="Proteomes" id="UP000184327">
    <property type="component" value="Unassembled WGS sequence"/>
</dbReference>
<dbReference type="PANTHER" id="PTHR11455:SF9">
    <property type="entry name" value="CRYPTOCHROME CIRCADIAN CLOCK 5 ISOFORM X1"/>
    <property type="match status" value="1"/>
</dbReference>
<evidence type="ECO:0000256" key="3">
    <source>
        <dbReference type="ARBA" id="ARBA00022827"/>
    </source>
</evidence>
<organism evidence="9 10">
    <name type="scientific">Lampropedia hyalina DSM 16112</name>
    <dbReference type="NCBI Taxonomy" id="1122156"/>
    <lineage>
        <taxon>Bacteria</taxon>
        <taxon>Pseudomonadati</taxon>
        <taxon>Pseudomonadota</taxon>
        <taxon>Betaproteobacteria</taxon>
        <taxon>Burkholderiales</taxon>
        <taxon>Comamonadaceae</taxon>
        <taxon>Lampropedia</taxon>
    </lineage>
</organism>
<dbReference type="InterPro" id="IPR018394">
    <property type="entry name" value="DNA_photolyase_1_CS_C"/>
</dbReference>
<evidence type="ECO:0000256" key="2">
    <source>
        <dbReference type="ARBA" id="ARBA00022630"/>
    </source>
</evidence>
<evidence type="ECO:0000259" key="8">
    <source>
        <dbReference type="PROSITE" id="PS51645"/>
    </source>
</evidence>
<sequence>MSGPVVLCWLRRDLRLHDHAALYHALRHARQHGARVQPLFIFDTDILQALPSRCDRRVDFIQQALCHLDGQLAAQGAGLRVCIGAPLAVFGQLLAEPAQVIAVFTSHDYEPAALARDLSVQRLLAGQGAAWHSVKDQVIFEKNEVLKDDGTPYTVFTPYSKKWRSRLSDFYLQSYPSEKYTAHLAARAEAGEGGIPTLADMGFQATGIRFAPPAVSPGLLRRYAEQRDIPGIEGTSRLGIHLRFGTGSVRALARQAQTLSDAFLNELIWRDFFQMLLWHYPHSVDQSFKPDYDAMAWRNVPEEFDRWKSGTTGYPLVDAGMRELHATGFMHNRVRMSTASFLCKHLLIDWRWGERYFAEQLLDYDQAANVGNWQWAAGSGADAAPYFRIFNPHLQAQKFDPEQRYIRQWVPEFGTPAYPPPMVEHALARQRCLAVYQQALKS</sequence>
<feature type="binding site" evidence="5">
    <location>
        <begin position="266"/>
        <end position="273"/>
    </location>
    <ligand>
        <name>FAD</name>
        <dbReference type="ChEBI" id="CHEBI:57692"/>
    </ligand>
</feature>
<dbReference type="RefSeq" id="WP_073356264.1">
    <property type="nucleotide sequence ID" value="NZ_FQUZ01000018.1"/>
</dbReference>
<dbReference type="Gene3D" id="1.25.40.80">
    <property type="match status" value="1"/>
</dbReference>
<dbReference type="Gene3D" id="3.40.50.620">
    <property type="entry name" value="HUPs"/>
    <property type="match status" value="1"/>
</dbReference>
<dbReference type="InterPro" id="IPR014729">
    <property type="entry name" value="Rossmann-like_a/b/a_fold"/>
</dbReference>
<dbReference type="GO" id="GO:0006950">
    <property type="term" value="P:response to stress"/>
    <property type="evidence" value="ECO:0007669"/>
    <property type="project" value="UniProtKB-ARBA"/>
</dbReference>
<dbReference type="GO" id="GO:0006139">
    <property type="term" value="P:nucleobase-containing compound metabolic process"/>
    <property type="evidence" value="ECO:0007669"/>
    <property type="project" value="UniProtKB-ARBA"/>
</dbReference>
<name>A0A1M5AL10_9BURK</name>
<keyword evidence="9" id="KW-0456">Lyase</keyword>
<dbReference type="InterPro" id="IPR005101">
    <property type="entry name" value="Cryptochr/Photolyase_FAD-bd"/>
</dbReference>
<feature type="site" description="Electron transfer via tryptophanyl radical" evidence="6">
    <location>
        <position position="373"/>
    </location>
</feature>
<feature type="site" description="Electron transfer via tryptophanyl radical" evidence="6">
    <location>
        <position position="350"/>
    </location>
</feature>
<dbReference type="Pfam" id="PF03441">
    <property type="entry name" value="FAD_binding_7"/>
    <property type="match status" value="1"/>
</dbReference>
<dbReference type="InterPro" id="IPR036134">
    <property type="entry name" value="Crypto/Photolyase_FAD-like_sf"/>
</dbReference>
<evidence type="ECO:0000313" key="9">
    <source>
        <dbReference type="EMBL" id="SHF30807.1"/>
    </source>
</evidence>
<dbReference type="PANTHER" id="PTHR11455">
    <property type="entry name" value="CRYPTOCHROME"/>
    <property type="match status" value="1"/>
</dbReference>
<evidence type="ECO:0000256" key="7">
    <source>
        <dbReference type="RuleBase" id="RU004182"/>
    </source>
</evidence>
<dbReference type="SUPFAM" id="SSF52425">
    <property type="entry name" value="Cryptochrome/photolyase, N-terminal domain"/>
    <property type="match status" value="1"/>
</dbReference>
<dbReference type="PROSITE" id="PS51645">
    <property type="entry name" value="PHR_CRY_ALPHA_BETA"/>
    <property type="match status" value="1"/>
</dbReference>
<dbReference type="PROSITE" id="PS00394">
    <property type="entry name" value="DNA_PHOTOLYASES_1_1"/>
    <property type="match status" value="1"/>
</dbReference>
<dbReference type="GO" id="GO:0071949">
    <property type="term" value="F:FAD binding"/>
    <property type="evidence" value="ECO:0007669"/>
    <property type="project" value="TreeGrafter"/>
</dbReference>
<dbReference type="InterPro" id="IPR036155">
    <property type="entry name" value="Crypto/Photolyase_N_sf"/>
</dbReference>
<dbReference type="EMBL" id="FQUZ01000018">
    <property type="protein sequence ID" value="SHF30807.1"/>
    <property type="molecule type" value="Genomic_DNA"/>
</dbReference>
<dbReference type="OrthoDB" id="9772484at2"/>
<dbReference type="GO" id="GO:0003904">
    <property type="term" value="F:deoxyribodipyrimidine photo-lyase activity"/>
    <property type="evidence" value="ECO:0007669"/>
    <property type="project" value="TreeGrafter"/>
</dbReference>
<keyword evidence="10" id="KW-1185">Reference proteome</keyword>
<evidence type="ECO:0000256" key="1">
    <source>
        <dbReference type="ARBA" id="ARBA00001932"/>
    </source>
</evidence>
<dbReference type="STRING" id="1122156.SAMN02745117_01691"/>
<dbReference type="Pfam" id="PF00875">
    <property type="entry name" value="DNA_photolyase"/>
    <property type="match status" value="1"/>
</dbReference>
<evidence type="ECO:0000256" key="5">
    <source>
        <dbReference type="PIRSR" id="PIRSR602081-1"/>
    </source>
</evidence>
<feature type="binding site" evidence="5">
    <location>
        <position position="223"/>
    </location>
    <ligand>
        <name>FAD</name>
        <dbReference type="ChEBI" id="CHEBI:57692"/>
    </ligand>
</feature>
<evidence type="ECO:0000256" key="6">
    <source>
        <dbReference type="PIRSR" id="PIRSR602081-2"/>
    </source>
</evidence>
<dbReference type="SUPFAM" id="SSF48173">
    <property type="entry name" value="Cryptochrome/photolyase FAD-binding domain"/>
    <property type="match status" value="1"/>
</dbReference>
<dbReference type="Gene3D" id="1.10.579.10">
    <property type="entry name" value="DNA Cyclobutane Dipyrimidine Photolyase, subunit A, domain 3"/>
    <property type="match status" value="1"/>
</dbReference>
<accession>A0A1M5AL10</accession>
<keyword evidence="3 5" id="KW-0274">FAD</keyword>
<keyword evidence="4 7" id="KW-0157">Chromophore</keyword>
<comment type="cofactor">
    <cofactor evidence="5">
        <name>FAD</name>
        <dbReference type="ChEBI" id="CHEBI:57692"/>
    </cofactor>
    <text evidence="5">Binds 1 FAD per subunit.</text>
</comment>
<protein>
    <submittedName>
        <fullName evidence="9">Deoxyribodipyrimidine photo-lyase</fullName>
    </submittedName>
</protein>
<reference evidence="9 10" key="1">
    <citation type="submission" date="2016-11" db="EMBL/GenBank/DDBJ databases">
        <authorList>
            <person name="Jaros S."/>
            <person name="Januszkiewicz K."/>
            <person name="Wedrychowicz H."/>
        </authorList>
    </citation>
    <scope>NUCLEOTIDE SEQUENCE [LARGE SCALE GENOMIC DNA]</scope>
    <source>
        <strain evidence="9 10">DSM 16112</strain>
    </source>
</reference>
<proteinExistence type="inferred from homology"/>
<feature type="binding site" evidence="5">
    <location>
        <position position="263"/>
    </location>
    <ligand>
        <name>FAD</name>
        <dbReference type="ChEBI" id="CHEBI:57692"/>
    </ligand>
</feature>
<evidence type="ECO:0000313" key="10">
    <source>
        <dbReference type="Proteomes" id="UP000184327"/>
    </source>
</evidence>